<evidence type="ECO:0000256" key="7">
    <source>
        <dbReference type="SAM" id="MobiDB-lite"/>
    </source>
</evidence>
<evidence type="ECO:0000256" key="2">
    <source>
        <dbReference type="ARBA" id="ARBA00022618"/>
    </source>
</evidence>
<dbReference type="PANTHER" id="PTHR13255">
    <property type="entry name" value="ATAXIN-10"/>
    <property type="match status" value="1"/>
</dbReference>
<proteinExistence type="inferred from homology"/>
<accession>A0AAD5VDW6</accession>
<dbReference type="Proteomes" id="UP001212997">
    <property type="component" value="Unassembled WGS sequence"/>
</dbReference>
<evidence type="ECO:0000256" key="4">
    <source>
        <dbReference type="ARBA" id="ARBA00044746"/>
    </source>
</evidence>
<organism evidence="9 10">
    <name type="scientific">Meripilus lineatus</name>
    <dbReference type="NCBI Taxonomy" id="2056292"/>
    <lineage>
        <taxon>Eukaryota</taxon>
        <taxon>Fungi</taxon>
        <taxon>Dikarya</taxon>
        <taxon>Basidiomycota</taxon>
        <taxon>Agaricomycotina</taxon>
        <taxon>Agaricomycetes</taxon>
        <taxon>Polyporales</taxon>
        <taxon>Meripilaceae</taxon>
        <taxon>Meripilus</taxon>
    </lineage>
</organism>
<reference evidence="9" key="1">
    <citation type="submission" date="2022-07" db="EMBL/GenBank/DDBJ databases">
        <title>Genome Sequence of Physisporinus lineatus.</title>
        <authorList>
            <person name="Buettner E."/>
        </authorList>
    </citation>
    <scope>NUCLEOTIDE SEQUENCE</scope>
    <source>
        <strain evidence="9">VT162</strain>
    </source>
</reference>
<feature type="region of interest" description="Disordered" evidence="7">
    <location>
        <begin position="32"/>
        <end position="59"/>
    </location>
</feature>
<comment type="similarity">
    <text evidence="1">Belongs to the ataxin-10 family.</text>
</comment>
<dbReference type="AlphaFoldDB" id="A0AAD5VDW6"/>
<dbReference type="SUPFAM" id="SSF48371">
    <property type="entry name" value="ARM repeat"/>
    <property type="match status" value="1"/>
</dbReference>
<evidence type="ECO:0000313" key="9">
    <source>
        <dbReference type="EMBL" id="KAJ3489658.1"/>
    </source>
</evidence>
<evidence type="ECO:0000256" key="1">
    <source>
        <dbReference type="ARBA" id="ARBA00008384"/>
    </source>
</evidence>
<protein>
    <recommendedName>
        <fullName evidence="5">Ataxin-10 homolog</fullName>
    </recommendedName>
    <alternativeName>
        <fullName evidence="6">Copper transport protein 86</fullName>
    </alternativeName>
</protein>
<dbReference type="Pfam" id="PF09759">
    <property type="entry name" value="Atx10homo_assoc"/>
    <property type="match status" value="1"/>
</dbReference>
<evidence type="ECO:0000313" key="10">
    <source>
        <dbReference type="Proteomes" id="UP001212997"/>
    </source>
</evidence>
<dbReference type="EMBL" id="JANAWD010000041">
    <property type="protein sequence ID" value="KAJ3489658.1"/>
    <property type="molecule type" value="Genomic_DNA"/>
</dbReference>
<dbReference type="InterPro" id="IPR019156">
    <property type="entry name" value="Ataxin-10_domain"/>
</dbReference>
<dbReference type="Gene3D" id="1.25.10.10">
    <property type="entry name" value="Leucine-rich Repeat Variant"/>
    <property type="match status" value="1"/>
</dbReference>
<keyword evidence="10" id="KW-1185">Reference proteome</keyword>
<evidence type="ECO:0000256" key="5">
    <source>
        <dbReference type="ARBA" id="ARBA00044801"/>
    </source>
</evidence>
<dbReference type="GO" id="GO:0051301">
    <property type="term" value="P:cell division"/>
    <property type="evidence" value="ECO:0007669"/>
    <property type="project" value="UniProtKB-KW"/>
</dbReference>
<feature type="compositionally biased region" description="Polar residues" evidence="7">
    <location>
        <begin position="32"/>
        <end position="53"/>
    </location>
</feature>
<keyword evidence="3" id="KW-0131">Cell cycle</keyword>
<keyword evidence="2" id="KW-0132">Cell division</keyword>
<dbReference type="PANTHER" id="PTHR13255:SF0">
    <property type="entry name" value="ATAXIN-10"/>
    <property type="match status" value="1"/>
</dbReference>
<comment type="caution">
    <text evidence="9">The sequence shown here is derived from an EMBL/GenBank/DDBJ whole genome shotgun (WGS) entry which is preliminary data.</text>
</comment>
<sequence>MDILHTGDLPYDPETLRLLDLFLPRISLHSPTATPKPSGLSTAQTEGQHSQDNASKDDRKGFSYLKRDLVRLLGILSYRSTLVQDQVRVCGGIPVVLNLCVMDERNPYLREHAIFTLRNLLEGNTENQALVDAIQPVREADEHGVLRDRSDFVRAE</sequence>
<dbReference type="InterPro" id="IPR051374">
    <property type="entry name" value="Ataxin-10/CTR86_families"/>
</dbReference>
<comment type="function">
    <text evidence="4">May play a role in the regulation of cytokinesis.</text>
</comment>
<evidence type="ECO:0000256" key="6">
    <source>
        <dbReference type="ARBA" id="ARBA00044805"/>
    </source>
</evidence>
<dbReference type="GO" id="GO:0005829">
    <property type="term" value="C:cytosol"/>
    <property type="evidence" value="ECO:0007669"/>
    <property type="project" value="TreeGrafter"/>
</dbReference>
<feature type="domain" description="Ataxin-10" evidence="8">
    <location>
        <begin position="65"/>
        <end position="142"/>
    </location>
</feature>
<dbReference type="InterPro" id="IPR011989">
    <property type="entry name" value="ARM-like"/>
</dbReference>
<evidence type="ECO:0000259" key="8">
    <source>
        <dbReference type="Pfam" id="PF09759"/>
    </source>
</evidence>
<gene>
    <name evidence="9" type="ORF">NLI96_g1979</name>
</gene>
<evidence type="ECO:0000256" key="3">
    <source>
        <dbReference type="ARBA" id="ARBA00023306"/>
    </source>
</evidence>
<name>A0AAD5VDW6_9APHY</name>
<dbReference type="InterPro" id="IPR016024">
    <property type="entry name" value="ARM-type_fold"/>
</dbReference>